<dbReference type="CDD" id="cd02174">
    <property type="entry name" value="CCT"/>
    <property type="match status" value="1"/>
</dbReference>
<gene>
    <name evidence="13" type="ORF">HG537_0D04760</name>
</gene>
<keyword evidence="8" id="KW-1208">Phospholipid metabolism</keyword>
<dbReference type="Pfam" id="PF01467">
    <property type="entry name" value="CTP_transf_like"/>
    <property type="match status" value="1"/>
</dbReference>
<dbReference type="AlphaFoldDB" id="A0A7H9HTR5"/>
<evidence type="ECO:0000259" key="12">
    <source>
        <dbReference type="Pfam" id="PF01467"/>
    </source>
</evidence>
<evidence type="ECO:0000256" key="2">
    <source>
        <dbReference type="ARBA" id="ARBA00010101"/>
    </source>
</evidence>
<keyword evidence="4" id="KW-0808">Transferase</keyword>
<name>A0A7H9HTR5_9SACH</name>
<evidence type="ECO:0000256" key="6">
    <source>
        <dbReference type="ARBA" id="ARBA00023098"/>
    </source>
</evidence>
<accession>A0A7H9HTR5</accession>
<dbReference type="SUPFAM" id="SSF52374">
    <property type="entry name" value="Nucleotidylyl transferase"/>
    <property type="match status" value="2"/>
</dbReference>
<evidence type="ECO:0000256" key="4">
    <source>
        <dbReference type="ARBA" id="ARBA00022679"/>
    </source>
</evidence>
<organism evidence="13 14">
    <name type="scientific">Torulaspora globosa</name>
    <dbReference type="NCBI Taxonomy" id="48254"/>
    <lineage>
        <taxon>Eukaryota</taxon>
        <taxon>Fungi</taxon>
        <taxon>Dikarya</taxon>
        <taxon>Ascomycota</taxon>
        <taxon>Saccharomycotina</taxon>
        <taxon>Saccharomycetes</taxon>
        <taxon>Saccharomycetales</taxon>
        <taxon>Saccharomycetaceae</taxon>
        <taxon>Torulaspora</taxon>
    </lineage>
</organism>
<dbReference type="GO" id="GO:0005737">
    <property type="term" value="C:cytoplasm"/>
    <property type="evidence" value="ECO:0007669"/>
    <property type="project" value="TreeGrafter"/>
</dbReference>
<dbReference type="InterPro" id="IPR014729">
    <property type="entry name" value="Rossmann-like_a/b/a_fold"/>
</dbReference>
<evidence type="ECO:0000313" key="14">
    <source>
        <dbReference type="Proteomes" id="UP000510647"/>
    </source>
</evidence>
<dbReference type="UniPathway" id="UPA00558">
    <property type="reaction ID" value="UER00742"/>
</dbReference>
<evidence type="ECO:0000256" key="5">
    <source>
        <dbReference type="ARBA" id="ARBA00022695"/>
    </source>
</evidence>
<sequence>MTGAQLSDDLVWIDGCFDFTHHGHAGAILQARKTISSPTGVLFCGVHNDEDIKFNKGSMPVMNARERYEHTRANRWCGKVVEDAPYVTQPDWLDRCGCRYVVHGDDITLAADGTDCYQVMKDLGRFKVVKRTPGVSTTEIIHRILTGSGKGSREMPSLEELQSYSAGPDGFTKHCFVFENDLKDPLVLGGYSFEPQNCKFVRGNFDLFHMGQIEQLARIRAAASSGARIIAVIETDDDCIMSLKERSLSVLSCRYIDGLVILTADQQGPSAEYLIDNRSLPQDNNEFQYLNRDVIVNRILDQRDLYVQRNSRKGMPTV</sequence>
<dbReference type="InterPro" id="IPR004821">
    <property type="entry name" value="Cyt_trans-like"/>
</dbReference>
<evidence type="ECO:0000256" key="10">
    <source>
        <dbReference type="ARBA" id="ARBA00024221"/>
    </source>
</evidence>
<keyword evidence="5" id="KW-0548">Nucleotidyltransferase</keyword>
<keyword evidence="14" id="KW-1185">Reference proteome</keyword>
<evidence type="ECO:0000256" key="3">
    <source>
        <dbReference type="ARBA" id="ARBA00022516"/>
    </source>
</evidence>
<dbReference type="GO" id="GO:0004306">
    <property type="term" value="F:ethanolamine-phosphate cytidylyltransferase activity"/>
    <property type="evidence" value="ECO:0007669"/>
    <property type="project" value="UniProtKB-EC"/>
</dbReference>
<keyword evidence="3" id="KW-0444">Lipid biosynthesis</keyword>
<evidence type="ECO:0000313" key="13">
    <source>
        <dbReference type="EMBL" id="QLQ80476.1"/>
    </source>
</evidence>
<evidence type="ECO:0000256" key="7">
    <source>
        <dbReference type="ARBA" id="ARBA00023209"/>
    </source>
</evidence>
<evidence type="ECO:0000256" key="8">
    <source>
        <dbReference type="ARBA" id="ARBA00023264"/>
    </source>
</evidence>
<dbReference type="InterPro" id="IPR041723">
    <property type="entry name" value="CCT"/>
</dbReference>
<comment type="pathway">
    <text evidence="1">Lipid metabolism.</text>
</comment>
<keyword evidence="6" id="KW-0443">Lipid metabolism</keyword>
<evidence type="ECO:0000256" key="11">
    <source>
        <dbReference type="ARBA" id="ARBA00031473"/>
    </source>
</evidence>
<evidence type="ECO:0000256" key="1">
    <source>
        <dbReference type="ARBA" id="ARBA00005189"/>
    </source>
</evidence>
<dbReference type="GO" id="GO:0006646">
    <property type="term" value="P:phosphatidylethanolamine biosynthetic process"/>
    <property type="evidence" value="ECO:0007669"/>
    <property type="project" value="UniProtKB-UniPathway"/>
</dbReference>
<dbReference type="InterPro" id="IPR044608">
    <property type="entry name" value="Ect1/PCYT2"/>
</dbReference>
<feature type="domain" description="Cytidyltransferase-like" evidence="12">
    <location>
        <begin position="13"/>
        <end position="143"/>
    </location>
</feature>
<keyword evidence="7" id="KW-0594">Phospholipid biosynthesis</keyword>
<proteinExistence type="inferred from homology"/>
<dbReference type="OrthoDB" id="40021at2759"/>
<comment type="similarity">
    <text evidence="2">Belongs to the cytidylyltransferase family.</text>
</comment>
<reference evidence="13 14" key="1">
    <citation type="submission" date="2020-06" db="EMBL/GenBank/DDBJ databases">
        <title>The yeast mating-type switching endonuclease HO is a domesticated member of an unorthodox homing genetic element family.</title>
        <authorList>
            <person name="Coughlan A.Y."/>
            <person name="Lombardi L."/>
            <person name="Braun-Galleani S."/>
            <person name="Martos A.R."/>
            <person name="Galeote V."/>
            <person name="Bigey F."/>
            <person name="Dequin S."/>
            <person name="Byrne K.P."/>
            <person name="Wolfe K.H."/>
        </authorList>
    </citation>
    <scope>NUCLEOTIDE SEQUENCE [LARGE SCALE GENOMIC DNA]</scope>
    <source>
        <strain evidence="13 14">CBS2947</strain>
    </source>
</reference>
<dbReference type="Proteomes" id="UP000510647">
    <property type="component" value="Chromosome 4"/>
</dbReference>
<dbReference type="EC" id="2.7.7.14" evidence="10"/>
<protein>
    <recommendedName>
        <fullName evidence="10">ethanolamine-phosphate cytidylyltransferase</fullName>
        <ecNumber evidence="10">2.7.7.14</ecNumber>
    </recommendedName>
    <alternativeName>
        <fullName evidence="11">CTP:phosphoethanolamine cytidylyltransferase</fullName>
    </alternativeName>
</protein>
<dbReference type="EMBL" id="CP059270">
    <property type="protein sequence ID" value="QLQ80476.1"/>
    <property type="molecule type" value="Genomic_DNA"/>
</dbReference>
<dbReference type="Gene3D" id="3.40.50.620">
    <property type="entry name" value="HUPs"/>
    <property type="match status" value="2"/>
</dbReference>
<comment type="pathway">
    <text evidence="9">Phospholipid metabolism; phosphatidylethanolamine biosynthesis; phosphatidylethanolamine from ethanolamine: step 2/3.</text>
</comment>
<dbReference type="PANTHER" id="PTHR45780:SF2">
    <property type="entry name" value="ETHANOLAMINE-PHOSPHATE CYTIDYLYLTRANSFERASE"/>
    <property type="match status" value="1"/>
</dbReference>
<dbReference type="PANTHER" id="PTHR45780">
    <property type="entry name" value="ETHANOLAMINE-PHOSPHATE CYTIDYLYLTRANSFERASE"/>
    <property type="match status" value="1"/>
</dbReference>
<evidence type="ECO:0000256" key="9">
    <source>
        <dbReference type="ARBA" id="ARBA00024191"/>
    </source>
</evidence>